<name>A0A5C5CGG6_9HYPH</name>
<keyword evidence="5" id="KW-1185">Reference proteome</keyword>
<reference evidence="2 5" key="3">
    <citation type="submission" date="2020-08" db="EMBL/GenBank/DDBJ databases">
        <title>Genomic Encyclopedia of Type Strains, Phase IV (KMG-IV): sequencing the most valuable type-strain genomes for metagenomic binning, comparative biology and taxonomic classification.</title>
        <authorList>
            <person name="Goeker M."/>
        </authorList>
    </citation>
    <scope>NUCLEOTIDE SEQUENCE [LARGE SCALE GENOMIC DNA]</scope>
    <source>
        <strain evidence="2 5">DSM 23868</strain>
    </source>
</reference>
<feature type="compositionally biased region" description="Basic and acidic residues" evidence="1">
    <location>
        <begin position="18"/>
        <end position="27"/>
    </location>
</feature>
<feature type="compositionally biased region" description="Polar residues" evidence="1">
    <location>
        <begin position="29"/>
        <end position="43"/>
    </location>
</feature>
<evidence type="ECO:0000313" key="3">
    <source>
        <dbReference type="EMBL" id="TNV10502.1"/>
    </source>
</evidence>
<reference evidence="3 4" key="1">
    <citation type="journal article" date="2011" name="Int. J. Syst. Evol. Microbiol.">
        <title>Ochrobactrum pecoris sp. nov., isolated from farm animals.</title>
        <authorList>
            <person name="Kampfer P."/>
            <person name="Huber B."/>
            <person name="Busse H.J."/>
            <person name="Scholz H.C."/>
            <person name="Tomaso H."/>
            <person name="Hotzel H."/>
            <person name="Melzer F."/>
        </authorList>
    </citation>
    <scope>NUCLEOTIDE SEQUENCE [LARGE SCALE GENOMIC DNA]</scope>
    <source>
        <strain evidence="3 4">08RB2639</strain>
    </source>
</reference>
<evidence type="ECO:0000313" key="4">
    <source>
        <dbReference type="Proteomes" id="UP000313390"/>
    </source>
</evidence>
<reference evidence="3" key="2">
    <citation type="submission" date="2019-06" db="EMBL/GenBank/DDBJ databases">
        <authorList>
            <person name="Hu M."/>
        </authorList>
    </citation>
    <scope>NUCLEOTIDE SEQUENCE</scope>
    <source>
        <strain evidence="3">08RB2639</strain>
    </source>
</reference>
<organism evidence="3 4">
    <name type="scientific">Brucella pecoris</name>
    <dbReference type="NCBI Taxonomy" id="867683"/>
    <lineage>
        <taxon>Bacteria</taxon>
        <taxon>Pseudomonadati</taxon>
        <taxon>Pseudomonadota</taxon>
        <taxon>Alphaproteobacteria</taxon>
        <taxon>Hyphomicrobiales</taxon>
        <taxon>Brucellaceae</taxon>
        <taxon>Brucella/Ochrobactrum group</taxon>
        <taxon>Brucella</taxon>
    </lineage>
</organism>
<dbReference type="AlphaFoldDB" id="A0A5C5CGG6"/>
<dbReference type="EMBL" id="VEWK01000009">
    <property type="protein sequence ID" value="TNV10502.1"/>
    <property type="molecule type" value="Genomic_DNA"/>
</dbReference>
<gene>
    <name evidence="3" type="ORF">FIB18_16150</name>
    <name evidence="2" type="ORF">GGQ79_003825</name>
</gene>
<sequence>MRKEHNSNSAQQKNTMRPRHDEDRAASKSDLTSARQQMTSPSKDWTKLANILRRACGGFSRSRSPRHVLPRSKRNGQ</sequence>
<evidence type="ECO:0000313" key="5">
    <source>
        <dbReference type="Proteomes" id="UP000553980"/>
    </source>
</evidence>
<proteinExistence type="predicted"/>
<dbReference type="EMBL" id="JACIEX010000009">
    <property type="protein sequence ID" value="MBB4095282.1"/>
    <property type="molecule type" value="Genomic_DNA"/>
</dbReference>
<feature type="region of interest" description="Disordered" evidence="1">
    <location>
        <begin position="1"/>
        <end position="77"/>
    </location>
</feature>
<dbReference type="Proteomes" id="UP000313390">
    <property type="component" value="Unassembled WGS sequence"/>
</dbReference>
<evidence type="ECO:0000313" key="2">
    <source>
        <dbReference type="EMBL" id="MBB4095282.1"/>
    </source>
</evidence>
<accession>A0A5C5CGG6</accession>
<protein>
    <submittedName>
        <fullName evidence="3">Uncharacterized protein</fullName>
    </submittedName>
</protein>
<comment type="caution">
    <text evidence="3">The sequence shown here is derived from an EMBL/GenBank/DDBJ whole genome shotgun (WGS) entry which is preliminary data.</text>
</comment>
<feature type="compositionally biased region" description="Basic residues" evidence="1">
    <location>
        <begin position="63"/>
        <end position="77"/>
    </location>
</feature>
<dbReference type="Proteomes" id="UP000553980">
    <property type="component" value="Unassembled WGS sequence"/>
</dbReference>
<evidence type="ECO:0000256" key="1">
    <source>
        <dbReference type="SAM" id="MobiDB-lite"/>
    </source>
</evidence>